<protein>
    <submittedName>
        <fullName evidence="1">Uncharacterized protein</fullName>
    </submittedName>
</protein>
<accession>A0A2N9LZR2</accession>
<evidence type="ECO:0000313" key="1">
    <source>
        <dbReference type="EMBL" id="SPE28661.1"/>
    </source>
</evidence>
<reference evidence="2" key="1">
    <citation type="submission" date="2018-02" db="EMBL/GenBank/DDBJ databases">
        <authorList>
            <person name="Hausmann B."/>
        </authorList>
    </citation>
    <scope>NUCLEOTIDE SEQUENCE [LARGE SCALE GENOMIC DNA]</scope>
    <source>
        <strain evidence="2">Peat soil MAG SbA5</strain>
    </source>
</reference>
<organism evidence="1 2">
    <name type="scientific">Candidatus Sulfuritelmatomonas gaucii</name>
    <dbReference type="NCBI Taxonomy" id="2043161"/>
    <lineage>
        <taxon>Bacteria</taxon>
        <taxon>Pseudomonadati</taxon>
        <taxon>Acidobacteriota</taxon>
        <taxon>Terriglobia</taxon>
        <taxon>Terriglobales</taxon>
        <taxon>Acidobacteriaceae</taxon>
        <taxon>Candidatus Sulfuritelmatomonas</taxon>
    </lineage>
</organism>
<dbReference type="EMBL" id="OKRB01000128">
    <property type="protein sequence ID" value="SPE28661.1"/>
    <property type="molecule type" value="Genomic_DNA"/>
</dbReference>
<name>A0A2N9LZR2_9BACT</name>
<dbReference type="AlphaFoldDB" id="A0A2N9LZR2"/>
<dbReference type="Proteomes" id="UP000239735">
    <property type="component" value="Unassembled WGS sequence"/>
</dbReference>
<evidence type="ECO:0000313" key="2">
    <source>
        <dbReference type="Proteomes" id="UP000239735"/>
    </source>
</evidence>
<gene>
    <name evidence="1" type="ORF">SBA5_680023</name>
</gene>
<proteinExistence type="predicted"/>
<sequence length="73" mass="8163">MVLGGGILEDWPLARLLWRKEPKIHHAAPCSVSTLLLRILTTLLPNEPPVYLNGGCGVEKRHPVAMSECRFFI</sequence>